<gene>
    <name evidence="1" type="ORF">KO493_01615</name>
</gene>
<reference evidence="1" key="1">
    <citation type="submission" date="2021-05" db="EMBL/GenBank/DDBJ databases">
        <title>Draft genomes of bacteria isolated from model marine particles.</title>
        <authorList>
            <person name="Datta M.S."/>
            <person name="Schwartzman J.A."/>
            <person name="Enke T.N."/>
            <person name="Saavedra J."/>
            <person name="Cermak N."/>
            <person name="Cordero O.X."/>
        </authorList>
    </citation>
    <scope>NUCLEOTIDE SEQUENCE</scope>
    <source>
        <strain evidence="1">I2M19</strain>
    </source>
</reference>
<evidence type="ECO:0000313" key="1">
    <source>
        <dbReference type="EMBL" id="MBU2949387.1"/>
    </source>
</evidence>
<accession>A0ACC5U4Z2</accession>
<organism evidence="1 2">
    <name type="scientific">Pseudotamlana agarivorans</name>
    <dbReference type="NCBI Taxonomy" id="481183"/>
    <lineage>
        <taxon>Bacteria</taxon>
        <taxon>Pseudomonadati</taxon>
        <taxon>Bacteroidota</taxon>
        <taxon>Flavobacteriia</taxon>
        <taxon>Flavobacteriales</taxon>
        <taxon>Flavobacteriaceae</taxon>
        <taxon>Pseudotamlana</taxon>
    </lineage>
</organism>
<sequence>MKLLLLSIICVTSCIIFNTKPQDPLVESIDRGEAIYNDFCVTCHLPNGAGVKNVYPPLAKSDYLIKKRNASIHLLKYGINKPIVVNGITYNGNMPAMGLDDDEIADVMNYITNQWGNTNKNIITEKEVASIKK</sequence>
<protein>
    <submittedName>
        <fullName evidence="1">Cytochrome c</fullName>
    </submittedName>
</protein>
<proteinExistence type="predicted"/>
<dbReference type="EMBL" id="JAHKPD010000007">
    <property type="protein sequence ID" value="MBU2949387.1"/>
    <property type="molecule type" value="Genomic_DNA"/>
</dbReference>
<dbReference type="Proteomes" id="UP001647509">
    <property type="component" value="Unassembled WGS sequence"/>
</dbReference>
<keyword evidence="2" id="KW-1185">Reference proteome</keyword>
<comment type="caution">
    <text evidence="1">The sequence shown here is derived from an EMBL/GenBank/DDBJ whole genome shotgun (WGS) entry which is preliminary data.</text>
</comment>
<name>A0ACC5U4Z2_9FLAO</name>
<evidence type="ECO:0000313" key="2">
    <source>
        <dbReference type="Proteomes" id="UP001647509"/>
    </source>
</evidence>